<dbReference type="Pfam" id="PF08240">
    <property type="entry name" value="ADH_N"/>
    <property type="match status" value="1"/>
</dbReference>
<dbReference type="SUPFAM" id="SSF50129">
    <property type="entry name" value="GroES-like"/>
    <property type="match status" value="1"/>
</dbReference>
<dbReference type="InterPro" id="IPR002328">
    <property type="entry name" value="ADH_Zn_CS"/>
</dbReference>
<keyword evidence="2 4" id="KW-0862">Zinc</keyword>
<accession>A0A532VB54</accession>
<keyword evidence="1 4" id="KW-0479">Metal-binding</keyword>
<comment type="similarity">
    <text evidence="4">Belongs to the zinc-containing alcohol dehydrogenase family.</text>
</comment>
<dbReference type="EMBL" id="NJBO01000001">
    <property type="protein sequence ID" value="TKJ44419.1"/>
    <property type="molecule type" value="Genomic_DNA"/>
</dbReference>
<reference evidence="7 8" key="1">
    <citation type="submission" date="2017-06" db="EMBL/GenBank/DDBJ databases">
        <title>Novel microbial phyla capable of carbon fixation and sulfur reduction in deep-sea sediments.</title>
        <authorList>
            <person name="Huang J."/>
            <person name="Baker B."/>
            <person name="Wang Y."/>
        </authorList>
    </citation>
    <scope>NUCLEOTIDE SEQUENCE [LARGE SCALE GENOMIC DNA]</scope>
    <source>
        <strain evidence="7">B3_TA06</strain>
    </source>
</reference>
<comment type="cofactor">
    <cofactor evidence="4">
        <name>Zn(2+)</name>
        <dbReference type="ChEBI" id="CHEBI:29105"/>
    </cofactor>
</comment>
<evidence type="ECO:0000259" key="5">
    <source>
        <dbReference type="Pfam" id="PF00107"/>
    </source>
</evidence>
<proteinExistence type="inferred from homology"/>
<dbReference type="EC" id="1.1.1.103" evidence="7"/>
<dbReference type="Proteomes" id="UP000317778">
    <property type="component" value="Unassembled WGS sequence"/>
</dbReference>
<dbReference type="InterPro" id="IPR013154">
    <property type="entry name" value="ADH-like_N"/>
</dbReference>
<evidence type="ECO:0000313" key="7">
    <source>
        <dbReference type="EMBL" id="TKJ44419.1"/>
    </source>
</evidence>
<dbReference type="InterPro" id="IPR036291">
    <property type="entry name" value="NAD(P)-bd_dom_sf"/>
</dbReference>
<dbReference type="SUPFAM" id="SSF51735">
    <property type="entry name" value="NAD(P)-binding Rossmann-fold domains"/>
    <property type="match status" value="1"/>
</dbReference>
<dbReference type="Gene3D" id="3.90.180.10">
    <property type="entry name" value="Medium-chain alcohol dehydrogenases, catalytic domain"/>
    <property type="match status" value="1"/>
</dbReference>
<dbReference type="AlphaFoldDB" id="A0A532VB54"/>
<keyword evidence="3 7" id="KW-0560">Oxidoreductase</keyword>
<feature type="domain" description="Alcohol dehydrogenase-like C-terminal" evidence="5">
    <location>
        <begin position="186"/>
        <end position="315"/>
    </location>
</feature>
<dbReference type="Pfam" id="PF00107">
    <property type="entry name" value="ADH_zinc_N"/>
    <property type="match status" value="1"/>
</dbReference>
<dbReference type="InterPro" id="IPR011032">
    <property type="entry name" value="GroES-like_sf"/>
</dbReference>
<evidence type="ECO:0000256" key="2">
    <source>
        <dbReference type="ARBA" id="ARBA00022833"/>
    </source>
</evidence>
<dbReference type="PROSITE" id="PS00059">
    <property type="entry name" value="ADH_ZINC"/>
    <property type="match status" value="1"/>
</dbReference>
<protein>
    <submittedName>
        <fullName evidence="7">L-threonine 3-dehydrogenase</fullName>
        <ecNumber evidence="7">1.1.1.103</ecNumber>
    </submittedName>
</protein>
<evidence type="ECO:0000256" key="1">
    <source>
        <dbReference type="ARBA" id="ARBA00022723"/>
    </source>
</evidence>
<dbReference type="GO" id="GO:0008743">
    <property type="term" value="F:L-threonine 3-dehydrogenase activity"/>
    <property type="evidence" value="ECO:0007669"/>
    <property type="project" value="UniProtKB-EC"/>
</dbReference>
<evidence type="ECO:0000313" key="8">
    <source>
        <dbReference type="Proteomes" id="UP000317778"/>
    </source>
</evidence>
<dbReference type="PANTHER" id="PTHR43401:SF2">
    <property type="entry name" value="L-THREONINE 3-DEHYDROGENASE"/>
    <property type="match status" value="1"/>
</dbReference>
<dbReference type="InterPro" id="IPR013149">
    <property type="entry name" value="ADH-like_C"/>
</dbReference>
<dbReference type="InterPro" id="IPR050129">
    <property type="entry name" value="Zn_alcohol_dh"/>
</dbReference>
<feature type="domain" description="Alcohol dehydrogenase-like N-terminal" evidence="6">
    <location>
        <begin position="28"/>
        <end position="140"/>
    </location>
</feature>
<dbReference type="PANTHER" id="PTHR43401">
    <property type="entry name" value="L-THREONINE 3-DEHYDROGENASE"/>
    <property type="match status" value="1"/>
</dbReference>
<dbReference type="GO" id="GO:0008270">
    <property type="term" value="F:zinc ion binding"/>
    <property type="evidence" value="ECO:0007669"/>
    <property type="project" value="InterPro"/>
</dbReference>
<comment type="caution">
    <text evidence="7">The sequence shown here is derived from an EMBL/GenBank/DDBJ whole genome shotgun (WGS) entry which is preliminary data.</text>
</comment>
<sequence>MAKMKAVVKVKPEKGGAELADVDVPTLKPDEVLIRVQATSICGTDVHIYEWNPWAQRRIGEKRLPQILGHEVAGEVVEVGASVRSIKKGDYISSETHIYDPGDLTSLLGQRHIGEHMQILGVDRDGVFAEYVMVPERVCWVNDRSIPPEFASVQEPLGNGVYAVLGEDADVAGKSMVIVGDGPTALFATGVARACGVAKIILVGYSDFNMDIAKKMGADYILDIKKSTMEERHQFILEQTDGYGVDISLEMVGGEVPITEAFTHLRKGGRLTAFGITTEAAVPVDYNNWIVFKGAQIHGINGRKVFDTWYRMRGLLAGKRLDISPVITHVMALEAYEKGFEMLLAEPRLAAKIVLFPDHGELKAARERLAEKKDMPAAD</sequence>
<gene>
    <name evidence="7" type="primary">tdh</name>
    <name evidence="7" type="ORF">CEE36_01370</name>
</gene>
<name>A0A532VB54_UNCT6</name>
<evidence type="ECO:0000256" key="4">
    <source>
        <dbReference type="RuleBase" id="RU361277"/>
    </source>
</evidence>
<organism evidence="7 8">
    <name type="scientific">candidate division TA06 bacterium B3_TA06</name>
    <dbReference type="NCBI Taxonomy" id="2012487"/>
    <lineage>
        <taxon>Bacteria</taxon>
        <taxon>Bacteria division TA06</taxon>
    </lineage>
</organism>
<dbReference type="Gene3D" id="3.40.50.720">
    <property type="entry name" value="NAD(P)-binding Rossmann-like Domain"/>
    <property type="match status" value="1"/>
</dbReference>
<evidence type="ECO:0000256" key="3">
    <source>
        <dbReference type="ARBA" id="ARBA00023002"/>
    </source>
</evidence>
<evidence type="ECO:0000259" key="6">
    <source>
        <dbReference type="Pfam" id="PF08240"/>
    </source>
</evidence>